<keyword evidence="3" id="KW-0687">Ribonucleoprotein</keyword>
<dbReference type="Gene3D" id="2.40.50.140">
    <property type="entry name" value="Nucleic acid-binding proteins"/>
    <property type="match status" value="1"/>
</dbReference>
<name>A0A8D2LAV9_VARKO</name>
<organism evidence="6 7">
    <name type="scientific">Varanus komodoensis</name>
    <name type="common">Komodo dragon</name>
    <dbReference type="NCBI Taxonomy" id="61221"/>
    <lineage>
        <taxon>Eukaryota</taxon>
        <taxon>Metazoa</taxon>
        <taxon>Chordata</taxon>
        <taxon>Craniata</taxon>
        <taxon>Vertebrata</taxon>
        <taxon>Euteleostomi</taxon>
        <taxon>Lepidosauria</taxon>
        <taxon>Squamata</taxon>
        <taxon>Bifurcata</taxon>
        <taxon>Unidentata</taxon>
        <taxon>Episquamata</taxon>
        <taxon>Toxicofera</taxon>
        <taxon>Anguimorpha</taxon>
        <taxon>Paleoanguimorpha</taxon>
        <taxon>Varanoidea</taxon>
        <taxon>Varanidae</taxon>
        <taxon>Varanus</taxon>
    </lineage>
</organism>
<dbReference type="GO" id="GO:0006412">
    <property type="term" value="P:translation"/>
    <property type="evidence" value="ECO:0007669"/>
    <property type="project" value="InterPro"/>
</dbReference>
<dbReference type="Ensembl" id="ENSVKKT00000020019.1">
    <property type="protein sequence ID" value="ENSVKKP00000019538.1"/>
    <property type="gene ID" value="ENSVKKG00000013235.1"/>
</dbReference>
<dbReference type="GO" id="GO:0022626">
    <property type="term" value="C:cytosolic ribosome"/>
    <property type="evidence" value="ECO:0007669"/>
    <property type="project" value="UniProtKB-ARBA"/>
</dbReference>
<dbReference type="AlphaFoldDB" id="A0A8D2LAV9"/>
<evidence type="ECO:0000256" key="2">
    <source>
        <dbReference type="ARBA" id="ARBA00022980"/>
    </source>
</evidence>
<proteinExistence type="inferred from homology"/>
<dbReference type="GO" id="GO:0003735">
    <property type="term" value="F:structural constituent of ribosome"/>
    <property type="evidence" value="ECO:0007669"/>
    <property type="project" value="InterPro"/>
</dbReference>
<reference evidence="6" key="2">
    <citation type="submission" date="2025-09" db="UniProtKB">
        <authorList>
            <consortium name="Ensembl"/>
        </authorList>
    </citation>
    <scope>IDENTIFICATION</scope>
</reference>
<dbReference type="SUPFAM" id="SSF50249">
    <property type="entry name" value="Nucleic acid-binding proteins"/>
    <property type="match status" value="1"/>
</dbReference>
<reference evidence="6" key="1">
    <citation type="submission" date="2025-08" db="UniProtKB">
        <authorList>
            <consortium name="Ensembl"/>
        </authorList>
    </citation>
    <scope>IDENTIFICATION</scope>
</reference>
<evidence type="ECO:0000256" key="1">
    <source>
        <dbReference type="ARBA" id="ARBA00005943"/>
    </source>
</evidence>
<comment type="similarity">
    <text evidence="1">Belongs to the eukaryotic ribosomal protein eS28 family.</text>
</comment>
<dbReference type="Pfam" id="PF01200">
    <property type="entry name" value="Ribosomal_S28e"/>
    <property type="match status" value="1"/>
</dbReference>
<protein>
    <recommendedName>
        <fullName evidence="4">Small ribosomal subunit protein eS28</fullName>
    </recommendedName>
    <alternativeName>
        <fullName evidence="5">40S ribosomal protein S28</fullName>
    </alternativeName>
</protein>
<sequence>MDTCRVQPIKLAESPKCQVGLACKVSVDFLDGTSRSIIRSVKDPAWEGHVLMPSEPEHEAQQLCWAFAGQSPDEVETLQHDPLIGSAQDKMS</sequence>
<evidence type="ECO:0000313" key="6">
    <source>
        <dbReference type="Ensembl" id="ENSVKKP00000019538.1"/>
    </source>
</evidence>
<dbReference type="Proteomes" id="UP000694545">
    <property type="component" value="Unplaced"/>
</dbReference>
<dbReference type="GO" id="GO:1990904">
    <property type="term" value="C:ribonucleoprotein complex"/>
    <property type="evidence" value="ECO:0007669"/>
    <property type="project" value="UniProtKB-KW"/>
</dbReference>
<keyword evidence="7" id="KW-1185">Reference proteome</keyword>
<accession>A0A8D2LAV9</accession>
<evidence type="ECO:0000256" key="3">
    <source>
        <dbReference type="ARBA" id="ARBA00023274"/>
    </source>
</evidence>
<evidence type="ECO:0000256" key="4">
    <source>
        <dbReference type="ARBA" id="ARBA00035146"/>
    </source>
</evidence>
<evidence type="ECO:0000313" key="7">
    <source>
        <dbReference type="Proteomes" id="UP000694545"/>
    </source>
</evidence>
<dbReference type="InterPro" id="IPR012340">
    <property type="entry name" value="NA-bd_OB-fold"/>
</dbReference>
<dbReference type="InterPro" id="IPR000289">
    <property type="entry name" value="Ribosomal_eS28"/>
</dbReference>
<evidence type="ECO:0000256" key="5">
    <source>
        <dbReference type="ARBA" id="ARBA00035453"/>
    </source>
</evidence>
<keyword evidence="2" id="KW-0689">Ribosomal protein</keyword>